<organism evidence="2 3">
    <name type="scientific">Hohenbuehelia grisea</name>
    <dbReference type="NCBI Taxonomy" id="104357"/>
    <lineage>
        <taxon>Eukaryota</taxon>
        <taxon>Fungi</taxon>
        <taxon>Dikarya</taxon>
        <taxon>Basidiomycota</taxon>
        <taxon>Agaricomycotina</taxon>
        <taxon>Agaricomycetes</taxon>
        <taxon>Agaricomycetidae</taxon>
        <taxon>Agaricales</taxon>
        <taxon>Pleurotineae</taxon>
        <taxon>Pleurotaceae</taxon>
        <taxon>Hohenbuehelia</taxon>
    </lineage>
</organism>
<keyword evidence="3" id="KW-1185">Reference proteome</keyword>
<dbReference type="Proteomes" id="UP001556367">
    <property type="component" value="Unassembled WGS sequence"/>
</dbReference>
<evidence type="ECO:0000313" key="3">
    <source>
        <dbReference type="Proteomes" id="UP001556367"/>
    </source>
</evidence>
<accession>A0ABR3JF26</accession>
<proteinExistence type="predicted"/>
<evidence type="ECO:0000313" key="2">
    <source>
        <dbReference type="EMBL" id="KAL0954316.1"/>
    </source>
</evidence>
<dbReference type="EMBL" id="JASNQZ010000007">
    <property type="protein sequence ID" value="KAL0954316.1"/>
    <property type="molecule type" value="Genomic_DNA"/>
</dbReference>
<reference evidence="3" key="1">
    <citation type="submission" date="2024-06" db="EMBL/GenBank/DDBJ databases">
        <title>Multi-omics analyses provide insights into the biosynthesis of the anticancer antibiotic pleurotin in Hohenbuehelia grisea.</title>
        <authorList>
            <person name="Weaver J.A."/>
            <person name="Alberti F."/>
        </authorList>
    </citation>
    <scope>NUCLEOTIDE SEQUENCE [LARGE SCALE GENOMIC DNA]</scope>
    <source>
        <strain evidence="3">T-177</strain>
    </source>
</reference>
<protein>
    <submittedName>
        <fullName evidence="2">Uncharacterized protein</fullName>
    </submittedName>
</protein>
<feature type="region of interest" description="Disordered" evidence="1">
    <location>
        <begin position="185"/>
        <end position="224"/>
    </location>
</feature>
<comment type="caution">
    <text evidence="2">The sequence shown here is derived from an EMBL/GenBank/DDBJ whole genome shotgun (WGS) entry which is preliminary data.</text>
</comment>
<sequence>MKKSLTKKEREQMVRDRGRLAAGRTAIIPLTTMQDFSMGALLRTAQTKKGHSRNNHRFHLPIPFGLSTALLQVVNPTTQLPQHRLQPPPCHGVKVTDHPHRAVLRYASGRPLWPICQNAAMEVEEDGKEEDSDGHVGSPLGLITHRGSMSSMDDCTEDETDKELAEHPLQGTIVRVLSIIALGRHPYSRPSSSTSTSTSTSSTSSSTSSTSKSNACVSSAAVIS</sequence>
<evidence type="ECO:0000256" key="1">
    <source>
        <dbReference type="SAM" id="MobiDB-lite"/>
    </source>
</evidence>
<feature type="compositionally biased region" description="Low complexity" evidence="1">
    <location>
        <begin position="191"/>
        <end position="211"/>
    </location>
</feature>
<gene>
    <name evidence="2" type="ORF">HGRIS_003314</name>
</gene>
<name>A0ABR3JF26_9AGAR</name>